<dbReference type="PROSITE" id="PS50885">
    <property type="entry name" value="HAMP"/>
    <property type="match status" value="1"/>
</dbReference>
<evidence type="ECO:0000256" key="8">
    <source>
        <dbReference type="ARBA" id="ARBA00022989"/>
    </source>
</evidence>
<dbReference type="InterPro" id="IPR005467">
    <property type="entry name" value="His_kinase_dom"/>
</dbReference>
<name>K2MQZ6_9HYPH</name>
<keyword evidence="9" id="KW-0902">Two-component regulatory system</keyword>
<dbReference type="InterPro" id="IPR050428">
    <property type="entry name" value="TCS_sensor_his_kinase"/>
</dbReference>
<dbReference type="EMBL" id="AMRM01000005">
    <property type="protein sequence ID" value="EKF19772.1"/>
    <property type="molecule type" value="Genomic_DNA"/>
</dbReference>
<keyword evidence="5" id="KW-0808">Transferase</keyword>
<dbReference type="InterPro" id="IPR004358">
    <property type="entry name" value="Sig_transdc_His_kin-like_C"/>
</dbReference>
<feature type="domain" description="HAMP" evidence="13">
    <location>
        <begin position="204"/>
        <end position="255"/>
    </location>
</feature>
<comment type="caution">
    <text evidence="14">The sequence shown here is derived from an EMBL/GenBank/DDBJ whole genome shotgun (WGS) entry which is preliminary data.</text>
</comment>
<evidence type="ECO:0000256" key="4">
    <source>
        <dbReference type="ARBA" id="ARBA00022553"/>
    </source>
</evidence>
<comment type="catalytic activity">
    <reaction evidence="1">
        <text>ATP + protein L-histidine = ADP + protein N-phospho-L-histidine.</text>
        <dbReference type="EC" id="2.7.13.3"/>
    </reaction>
</comment>
<dbReference type="RefSeq" id="WP_008595123.1">
    <property type="nucleotide sequence ID" value="NZ_AMRM01000005.1"/>
</dbReference>
<dbReference type="STRING" id="391937.NA2_05508"/>
<sequence length="468" mass="50988">MPDSTPPSSFWTFAARSLTVRVVAFSSFWAIIALVVIATIISALFRQVSERGFDSVLLAHLNNVIGSVGVSEEGVLEGNPNLDDLRFSQPRSGWYWAVEPLTEDLGAALRSASMTAPVPAPSTAQVPFSDSFQRNYLGTGAGGEAIEVFEAELLIGDGGQVARFRVMGNRTELEDEVARFARKLFGYLTVFGMGMIAINVFAILYGLRPLNHVQQALADIRAGTARRLEGPFPREIASLADETNALIENNRRILERSRKQVGNLAHSLKTPLAVLMNEGRAVGGERGELITAQATALQKQLDHYLQRARAAAQRDSLVFRTPVRASLERMARVMSKLNPRIDFRVDLPDEALVFAGEREDLEEISGNLLENAMKWAQGRVVVRIEDGSDAKGASGFTIVIEDDGPGIPEERAREALKRGRRLDENKPGTGLGLAIVTDLVEEYGGSLALERSRLGGLKVLVGLPRAES</sequence>
<gene>
    <name evidence="14" type="ORF">NA2_05508</name>
</gene>
<keyword evidence="4" id="KW-0597">Phosphoprotein</keyword>
<dbReference type="Pfam" id="PF02518">
    <property type="entry name" value="HATPase_c"/>
    <property type="match status" value="1"/>
</dbReference>
<keyword evidence="7 14" id="KW-0418">Kinase</keyword>
<evidence type="ECO:0000256" key="7">
    <source>
        <dbReference type="ARBA" id="ARBA00022777"/>
    </source>
</evidence>
<evidence type="ECO:0000256" key="6">
    <source>
        <dbReference type="ARBA" id="ARBA00022692"/>
    </source>
</evidence>
<evidence type="ECO:0000256" key="10">
    <source>
        <dbReference type="ARBA" id="ARBA00023136"/>
    </source>
</evidence>
<dbReference type="InterPro" id="IPR003594">
    <property type="entry name" value="HATPase_dom"/>
</dbReference>
<reference evidence="14 15" key="1">
    <citation type="journal article" date="2012" name="J. Bacteriol.">
        <title>Genome Sequence of Nitratireductor pacificus Type Strain pht-3B.</title>
        <authorList>
            <person name="Lai Q."/>
            <person name="Li G."/>
            <person name="Shao Z."/>
        </authorList>
    </citation>
    <scope>NUCLEOTIDE SEQUENCE [LARGE SCALE GENOMIC DNA]</scope>
    <source>
        <strain evidence="15">pht-3B</strain>
    </source>
</reference>
<keyword evidence="10 11" id="KW-0472">Membrane</keyword>
<dbReference type="SMART" id="SM00387">
    <property type="entry name" value="HATPase_c"/>
    <property type="match status" value="1"/>
</dbReference>
<dbReference type="eggNOG" id="COG0642">
    <property type="taxonomic scope" value="Bacteria"/>
</dbReference>
<dbReference type="SUPFAM" id="SSF55874">
    <property type="entry name" value="ATPase domain of HSP90 chaperone/DNA topoisomerase II/histidine kinase"/>
    <property type="match status" value="1"/>
</dbReference>
<evidence type="ECO:0000259" key="12">
    <source>
        <dbReference type="PROSITE" id="PS50109"/>
    </source>
</evidence>
<evidence type="ECO:0000256" key="3">
    <source>
        <dbReference type="ARBA" id="ARBA00012438"/>
    </source>
</evidence>
<evidence type="ECO:0000313" key="14">
    <source>
        <dbReference type="EMBL" id="EKF19772.1"/>
    </source>
</evidence>
<keyword evidence="15" id="KW-1185">Reference proteome</keyword>
<evidence type="ECO:0000256" key="9">
    <source>
        <dbReference type="ARBA" id="ARBA00023012"/>
    </source>
</evidence>
<keyword evidence="6 11" id="KW-0812">Transmembrane</keyword>
<dbReference type="EC" id="2.7.13.3" evidence="3"/>
<dbReference type="AlphaFoldDB" id="K2MQZ6"/>
<dbReference type="PANTHER" id="PTHR45436">
    <property type="entry name" value="SENSOR HISTIDINE KINASE YKOH"/>
    <property type="match status" value="1"/>
</dbReference>
<evidence type="ECO:0000256" key="1">
    <source>
        <dbReference type="ARBA" id="ARBA00000085"/>
    </source>
</evidence>
<evidence type="ECO:0000259" key="13">
    <source>
        <dbReference type="PROSITE" id="PS50885"/>
    </source>
</evidence>
<dbReference type="Proteomes" id="UP000006786">
    <property type="component" value="Unassembled WGS sequence"/>
</dbReference>
<dbReference type="GO" id="GO:0004673">
    <property type="term" value="F:protein histidine kinase activity"/>
    <property type="evidence" value="ECO:0007669"/>
    <property type="project" value="UniProtKB-EC"/>
</dbReference>
<evidence type="ECO:0000256" key="11">
    <source>
        <dbReference type="SAM" id="Phobius"/>
    </source>
</evidence>
<dbReference type="PROSITE" id="PS50109">
    <property type="entry name" value="HIS_KIN"/>
    <property type="match status" value="1"/>
</dbReference>
<protein>
    <recommendedName>
        <fullName evidence="3">histidine kinase</fullName>
        <ecNumber evidence="3">2.7.13.3</ecNumber>
    </recommendedName>
</protein>
<dbReference type="PRINTS" id="PR00344">
    <property type="entry name" value="BCTRLSENSOR"/>
</dbReference>
<comment type="subcellular location">
    <subcellularLocation>
        <location evidence="2">Membrane</location>
    </subcellularLocation>
</comment>
<feature type="transmembrane region" description="Helical" evidence="11">
    <location>
        <begin position="20"/>
        <end position="45"/>
    </location>
</feature>
<dbReference type="OrthoDB" id="9809567at2"/>
<evidence type="ECO:0000313" key="15">
    <source>
        <dbReference type="Proteomes" id="UP000006786"/>
    </source>
</evidence>
<dbReference type="GO" id="GO:0005886">
    <property type="term" value="C:plasma membrane"/>
    <property type="evidence" value="ECO:0007669"/>
    <property type="project" value="TreeGrafter"/>
</dbReference>
<dbReference type="PATRIC" id="fig|391937.3.peg.1134"/>
<proteinExistence type="predicted"/>
<keyword evidence="8 11" id="KW-1133">Transmembrane helix</keyword>
<feature type="transmembrane region" description="Helical" evidence="11">
    <location>
        <begin position="184"/>
        <end position="207"/>
    </location>
</feature>
<dbReference type="InterPro" id="IPR003660">
    <property type="entry name" value="HAMP_dom"/>
</dbReference>
<evidence type="ECO:0000256" key="2">
    <source>
        <dbReference type="ARBA" id="ARBA00004370"/>
    </source>
</evidence>
<dbReference type="Gene3D" id="3.30.565.10">
    <property type="entry name" value="Histidine kinase-like ATPase, C-terminal domain"/>
    <property type="match status" value="1"/>
</dbReference>
<evidence type="ECO:0000256" key="5">
    <source>
        <dbReference type="ARBA" id="ARBA00022679"/>
    </source>
</evidence>
<feature type="domain" description="Histidine kinase" evidence="12">
    <location>
        <begin position="263"/>
        <end position="467"/>
    </location>
</feature>
<accession>K2MQZ6</accession>
<dbReference type="InterPro" id="IPR036890">
    <property type="entry name" value="HATPase_C_sf"/>
</dbReference>
<dbReference type="GO" id="GO:0000160">
    <property type="term" value="P:phosphorelay signal transduction system"/>
    <property type="evidence" value="ECO:0007669"/>
    <property type="project" value="UniProtKB-KW"/>
</dbReference>
<organism evidence="14 15">
    <name type="scientific">Nitratireductor pacificus pht-3B</name>
    <dbReference type="NCBI Taxonomy" id="391937"/>
    <lineage>
        <taxon>Bacteria</taxon>
        <taxon>Pseudomonadati</taxon>
        <taxon>Pseudomonadota</taxon>
        <taxon>Alphaproteobacteria</taxon>
        <taxon>Hyphomicrobiales</taxon>
        <taxon>Phyllobacteriaceae</taxon>
        <taxon>Nitratireductor</taxon>
    </lineage>
</organism>
<dbReference type="PANTHER" id="PTHR45436:SF5">
    <property type="entry name" value="SENSOR HISTIDINE KINASE TRCS"/>
    <property type="match status" value="1"/>
</dbReference>